<name>A0A165C0Q1_9BASI</name>
<evidence type="ECO:0000313" key="3">
    <source>
        <dbReference type="Proteomes" id="UP000076842"/>
    </source>
</evidence>
<evidence type="ECO:0000256" key="1">
    <source>
        <dbReference type="SAM" id="MobiDB-lite"/>
    </source>
</evidence>
<gene>
    <name evidence="2" type="ORF">CALCODRAFT_505095</name>
</gene>
<evidence type="ECO:0000313" key="2">
    <source>
        <dbReference type="EMBL" id="KZT50061.1"/>
    </source>
</evidence>
<keyword evidence="3" id="KW-1185">Reference proteome</keyword>
<dbReference type="EMBL" id="KV424249">
    <property type="protein sequence ID" value="KZT50061.1"/>
    <property type="molecule type" value="Genomic_DNA"/>
</dbReference>
<sequence>MYRDDRLDDALDGLWKKCFHSLSALTDPVRHTALCESLFVAFSAPDGHWYAFVLFNLSAMLAPSTPTLLPHASNPPQVLVLDGRGDRHDSEWPRLISCLGRCAAIPDDDLVKPEDVQVLHIKCPSPRAETDRSLCPGEWFQVIGERRLEVDRLAKTVPEGDLRWARLFHLKSLGSKRTRLSDVIKQLTFAADLGLPRGTVLTDPRPYRSNVFFGASCGRQEDSSPGRRGSTPTVHSPAPDTAEPSSLSPQTSPRQSTHTKQPHNPDENDSPHGSPTDPIASMPCTFDRPNDAVAEGGGVDPITLPTASQGLQQSESGVCTSTDVNVSRGTMPKVEIPGDSQHSMESGLGESTGVASPLQGPSEAFYPFHAWQL</sequence>
<dbReference type="Proteomes" id="UP000076842">
    <property type="component" value="Unassembled WGS sequence"/>
</dbReference>
<reference evidence="2 3" key="1">
    <citation type="journal article" date="2016" name="Mol. Biol. Evol.">
        <title>Comparative Genomics of Early-Diverging Mushroom-Forming Fungi Provides Insights into the Origins of Lignocellulose Decay Capabilities.</title>
        <authorList>
            <person name="Nagy L.G."/>
            <person name="Riley R."/>
            <person name="Tritt A."/>
            <person name="Adam C."/>
            <person name="Daum C."/>
            <person name="Floudas D."/>
            <person name="Sun H."/>
            <person name="Yadav J.S."/>
            <person name="Pangilinan J."/>
            <person name="Larsson K.H."/>
            <person name="Matsuura K."/>
            <person name="Barry K."/>
            <person name="Labutti K."/>
            <person name="Kuo R."/>
            <person name="Ohm R.A."/>
            <person name="Bhattacharya S.S."/>
            <person name="Shirouzu T."/>
            <person name="Yoshinaga Y."/>
            <person name="Martin F.M."/>
            <person name="Grigoriev I.V."/>
            <person name="Hibbett D.S."/>
        </authorList>
    </citation>
    <scope>NUCLEOTIDE SEQUENCE [LARGE SCALE GENOMIC DNA]</scope>
    <source>
        <strain evidence="2 3">HHB12733</strain>
    </source>
</reference>
<feature type="compositionally biased region" description="Polar residues" evidence="1">
    <location>
        <begin position="243"/>
        <end position="259"/>
    </location>
</feature>
<feature type="region of interest" description="Disordered" evidence="1">
    <location>
        <begin position="216"/>
        <end position="362"/>
    </location>
</feature>
<proteinExistence type="predicted"/>
<protein>
    <submittedName>
        <fullName evidence="2">Uncharacterized protein</fullName>
    </submittedName>
</protein>
<dbReference type="InParanoid" id="A0A165C0Q1"/>
<feature type="compositionally biased region" description="Polar residues" evidence="1">
    <location>
        <begin position="305"/>
        <end position="328"/>
    </location>
</feature>
<organism evidence="2 3">
    <name type="scientific">Calocera cornea HHB12733</name>
    <dbReference type="NCBI Taxonomy" id="1353952"/>
    <lineage>
        <taxon>Eukaryota</taxon>
        <taxon>Fungi</taxon>
        <taxon>Dikarya</taxon>
        <taxon>Basidiomycota</taxon>
        <taxon>Agaricomycotina</taxon>
        <taxon>Dacrymycetes</taxon>
        <taxon>Dacrymycetales</taxon>
        <taxon>Dacrymycetaceae</taxon>
        <taxon>Calocera</taxon>
    </lineage>
</organism>
<dbReference type="AlphaFoldDB" id="A0A165C0Q1"/>
<accession>A0A165C0Q1</accession>